<dbReference type="Pfam" id="PF00496">
    <property type="entry name" value="SBP_bac_5"/>
    <property type="match status" value="1"/>
</dbReference>
<keyword evidence="6" id="KW-1185">Reference proteome</keyword>
<keyword evidence="2" id="KW-0732">Signal</keyword>
<organism evidence="5 6">
    <name type="scientific">Alteromonas genovensis</name>
    <dbReference type="NCBI Taxonomy" id="471225"/>
    <lineage>
        <taxon>Bacteria</taxon>
        <taxon>Pseudomonadati</taxon>
        <taxon>Pseudomonadota</taxon>
        <taxon>Gammaproteobacteria</taxon>
        <taxon>Alteromonadales</taxon>
        <taxon>Alteromonadaceae</taxon>
        <taxon>Alteromonas/Salinimonas group</taxon>
        <taxon>Alteromonas</taxon>
    </lineage>
</organism>
<dbReference type="InterPro" id="IPR000914">
    <property type="entry name" value="SBP_5_dom"/>
</dbReference>
<dbReference type="GO" id="GO:1904680">
    <property type="term" value="F:peptide transmembrane transporter activity"/>
    <property type="evidence" value="ECO:0007669"/>
    <property type="project" value="TreeGrafter"/>
</dbReference>
<dbReference type="InterPro" id="IPR030678">
    <property type="entry name" value="Peptide/Ni-bd"/>
</dbReference>
<dbReference type="Proteomes" id="UP000471381">
    <property type="component" value="Unassembled WGS sequence"/>
</dbReference>
<dbReference type="Gene3D" id="3.10.105.10">
    <property type="entry name" value="Dipeptide-binding Protein, Domain 3"/>
    <property type="match status" value="1"/>
</dbReference>
<dbReference type="AlphaFoldDB" id="A0A6N9TBS8"/>
<dbReference type="GO" id="GO:0043190">
    <property type="term" value="C:ATP-binding cassette (ABC) transporter complex"/>
    <property type="evidence" value="ECO:0007669"/>
    <property type="project" value="InterPro"/>
</dbReference>
<dbReference type="GO" id="GO:0042938">
    <property type="term" value="P:dipeptide transport"/>
    <property type="evidence" value="ECO:0007669"/>
    <property type="project" value="TreeGrafter"/>
</dbReference>
<accession>A0A6N9TBS8</accession>
<evidence type="ECO:0000256" key="2">
    <source>
        <dbReference type="ARBA" id="ARBA00022729"/>
    </source>
</evidence>
<dbReference type="CDD" id="cd08493">
    <property type="entry name" value="PBP2_DppA_like"/>
    <property type="match status" value="1"/>
</dbReference>
<proteinExistence type="inferred from homology"/>
<dbReference type="SUPFAM" id="SSF53850">
    <property type="entry name" value="Periplasmic binding protein-like II"/>
    <property type="match status" value="1"/>
</dbReference>
<dbReference type="PANTHER" id="PTHR30290">
    <property type="entry name" value="PERIPLASMIC BINDING COMPONENT OF ABC TRANSPORTER"/>
    <property type="match status" value="1"/>
</dbReference>
<sequence>MMSSVIKRVAVCAGTALLVVSCAKQNKQPFYNTGVVYCSESNPVTFNPQLDTSSTTSDATSHQLYDRLLDFDPDSGRIVPSLASSWLVSENGLTYAFQLRRDVAFHTTDFFTPTRNFNANDVIFSIDRWRLESHPFHNVSSGSYPYFESLGLADNIADVTRVNGYRVEITLKRRDSSFLANLATDFAVILSEEYAAQLFEQGNPSQIDRLPVGTGPYRFDSFRKDSYIKYLHHEDYWRALEGDAADESLGDEPLGDEPLEDESLEENSDAILASDRALSTEENVANGEDLNQATNEKAPSASVKQLIFDITPRSSLRLAKLMTGECDATAFPAQTELEVIRNREDLTLAEKPGLNIGFWAFNTQRPPFDNPNVRRALAFAIDKNTLLEAVYFDSASRAKSLLPAASWAYQNDADDTAYNPVLARSLLAEAGIEPGFSMTIWAMPVERAYNPNAIKMAELIQRYLREVGVEANIVTYDWKTFRRHLQEGLHDSVLIGWSADNGDPDNFYRPLLSCGAIPSGTNRAMWCNEDYDRLINEALKTEDLDKRRAIYHQVNRLMYERLPLVPIAHAYRYQAYRNEVKGMTINPFGGVRFGGVEKVL</sequence>
<dbReference type="GO" id="GO:0030288">
    <property type="term" value="C:outer membrane-bounded periplasmic space"/>
    <property type="evidence" value="ECO:0007669"/>
    <property type="project" value="TreeGrafter"/>
</dbReference>
<dbReference type="EMBL" id="JAAAWO010000002">
    <property type="protein sequence ID" value="NDW14744.1"/>
    <property type="molecule type" value="Genomic_DNA"/>
</dbReference>
<evidence type="ECO:0000256" key="1">
    <source>
        <dbReference type="ARBA" id="ARBA00005695"/>
    </source>
</evidence>
<evidence type="ECO:0000256" key="3">
    <source>
        <dbReference type="SAM" id="MobiDB-lite"/>
    </source>
</evidence>
<dbReference type="Gene3D" id="3.40.190.10">
    <property type="entry name" value="Periplasmic binding protein-like II"/>
    <property type="match status" value="2"/>
</dbReference>
<dbReference type="InterPro" id="IPR039424">
    <property type="entry name" value="SBP_5"/>
</dbReference>
<dbReference type="Gene3D" id="3.90.76.10">
    <property type="entry name" value="Dipeptide-binding Protein, Domain 1"/>
    <property type="match status" value="1"/>
</dbReference>
<evidence type="ECO:0000259" key="4">
    <source>
        <dbReference type="Pfam" id="PF00496"/>
    </source>
</evidence>
<reference evidence="5 6" key="1">
    <citation type="submission" date="2020-01" db="EMBL/GenBank/DDBJ databases">
        <title>Genomes of bacteria type strains.</title>
        <authorList>
            <person name="Chen J."/>
            <person name="Zhu S."/>
            <person name="Yang J."/>
        </authorList>
    </citation>
    <scope>NUCLEOTIDE SEQUENCE [LARGE SCALE GENOMIC DNA]</scope>
    <source>
        <strain evidence="5 6">LMG 24078</strain>
    </source>
</reference>
<feature type="region of interest" description="Disordered" evidence="3">
    <location>
        <begin position="247"/>
        <end position="266"/>
    </location>
</feature>
<gene>
    <name evidence="5" type="ORF">GTQ48_04255</name>
</gene>
<protein>
    <submittedName>
        <fullName evidence="5">ABC transporter substrate-binding protein</fullName>
    </submittedName>
</protein>
<dbReference type="PROSITE" id="PS51257">
    <property type="entry name" value="PROKAR_LIPOPROTEIN"/>
    <property type="match status" value="1"/>
</dbReference>
<feature type="domain" description="Solute-binding protein family 5" evidence="4">
    <location>
        <begin position="78"/>
        <end position="516"/>
    </location>
</feature>
<name>A0A6N9TBS8_9ALTE</name>
<dbReference type="RefSeq" id="WP_163105317.1">
    <property type="nucleotide sequence ID" value="NZ_JAAAWO010000002.1"/>
</dbReference>
<comment type="similarity">
    <text evidence="1">Belongs to the bacterial solute-binding protein 5 family.</text>
</comment>
<dbReference type="PIRSF" id="PIRSF002741">
    <property type="entry name" value="MppA"/>
    <property type="match status" value="1"/>
</dbReference>
<evidence type="ECO:0000313" key="5">
    <source>
        <dbReference type="EMBL" id="NDW14744.1"/>
    </source>
</evidence>
<evidence type="ECO:0000313" key="6">
    <source>
        <dbReference type="Proteomes" id="UP000471381"/>
    </source>
</evidence>
<comment type="caution">
    <text evidence="5">The sequence shown here is derived from an EMBL/GenBank/DDBJ whole genome shotgun (WGS) entry which is preliminary data.</text>
</comment>
<dbReference type="PANTHER" id="PTHR30290:SF38">
    <property type="entry name" value="D,D-DIPEPTIDE-BINDING PERIPLASMIC PROTEIN DDPA-RELATED"/>
    <property type="match status" value="1"/>
</dbReference>